<evidence type="ECO:0000256" key="4">
    <source>
        <dbReference type="ARBA" id="ARBA00022490"/>
    </source>
</evidence>
<dbReference type="SUPFAM" id="SSF53623">
    <property type="entry name" value="MurD-like peptide ligases, catalytic domain"/>
    <property type="match status" value="1"/>
</dbReference>
<dbReference type="Gene3D" id="3.40.1190.10">
    <property type="entry name" value="Mur-like, catalytic domain"/>
    <property type="match status" value="1"/>
</dbReference>
<dbReference type="PANTHER" id="PTHR43445">
    <property type="entry name" value="UDP-N-ACETYLMURAMATE--L-ALANINE LIGASE-RELATED"/>
    <property type="match status" value="1"/>
</dbReference>
<dbReference type="Pfam" id="PF02875">
    <property type="entry name" value="Mur_ligase_C"/>
    <property type="match status" value="1"/>
</dbReference>
<dbReference type="GO" id="GO:0008763">
    <property type="term" value="F:UDP-N-acetylmuramate-L-alanine ligase activity"/>
    <property type="evidence" value="ECO:0007669"/>
    <property type="project" value="UniProtKB-UniRule"/>
</dbReference>
<evidence type="ECO:0000259" key="17">
    <source>
        <dbReference type="Pfam" id="PF08245"/>
    </source>
</evidence>
<evidence type="ECO:0000313" key="19">
    <source>
        <dbReference type="Proteomes" id="UP001205748"/>
    </source>
</evidence>
<dbReference type="Gene3D" id="3.40.50.720">
    <property type="entry name" value="NAD(P)-binding Rossmann-like Domain"/>
    <property type="match status" value="1"/>
</dbReference>
<evidence type="ECO:0000256" key="6">
    <source>
        <dbReference type="ARBA" id="ARBA00022618"/>
    </source>
</evidence>
<dbReference type="InterPro" id="IPR036615">
    <property type="entry name" value="Mur_ligase_C_dom_sf"/>
</dbReference>
<dbReference type="GO" id="GO:0009252">
    <property type="term" value="P:peptidoglycan biosynthetic process"/>
    <property type="evidence" value="ECO:0007669"/>
    <property type="project" value="UniProtKB-UniRule"/>
</dbReference>
<dbReference type="RefSeq" id="WP_257530904.1">
    <property type="nucleotide sequence ID" value="NZ_JANKAS010000006.1"/>
</dbReference>
<dbReference type="GO" id="GO:0051301">
    <property type="term" value="P:cell division"/>
    <property type="evidence" value="ECO:0007669"/>
    <property type="project" value="UniProtKB-KW"/>
</dbReference>
<dbReference type="GO" id="GO:0005524">
    <property type="term" value="F:ATP binding"/>
    <property type="evidence" value="ECO:0007669"/>
    <property type="project" value="UniProtKB-UniRule"/>
</dbReference>
<dbReference type="AlphaFoldDB" id="A0AAE3HEI3"/>
<comment type="caution">
    <text evidence="18">The sequence shown here is derived from an EMBL/GenBank/DDBJ whole genome shotgun (WGS) entry which is preliminary data.</text>
</comment>
<dbReference type="InterPro" id="IPR004101">
    <property type="entry name" value="Mur_ligase_C"/>
</dbReference>
<evidence type="ECO:0000256" key="5">
    <source>
        <dbReference type="ARBA" id="ARBA00022598"/>
    </source>
</evidence>
<keyword evidence="12 14" id="KW-0961">Cell wall biogenesis/degradation</keyword>
<dbReference type="Proteomes" id="UP001205748">
    <property type="component" value="Unassembled WGS sequence"/>
</dbReference>
<organism evidence="18 19">
    <name type="scientific">Irregularibacter muris</name>
    <dbReference type="NCBI Taxonomy" id="1796619"/>
    <lineage>
        <taxon>Bacteria</taxon>
        <taxon>Bacillati</taxon>
        <taxon>Bacillota</taxon>
        <taxon>Clostridia</taxon>
        <taxon>Eubacteriales</taxon>
        <taxon>Eubacteriaceae</taxon>
        <taxon>Irregularibacter</taxon>
    </lineage>
</organism>
<dbReference type="GO" id="GO:0071555">
    <property type="term" value="P:cell wall organization"/>
    <property type="evidence" value="ECO:0007669"/>
    <property type="project" value="UniProtKB-KW"/>
</dbReference>
<dbReference type="InterPro" id="IPR005758">
    <property type="entry name" value="UDP-N-AcMur_Ala_ligase_MurC"/>
</dbReference>
<dbReference type="InterPro" id="IPR050061">
    <property type="entry name" value="MurCDEF_pg_biosynth"/>
</dbReference>
<evidence type="ECO:0000256" key="8">
    <source>
        <dbReference type="ARBA" id="ARBA00022840"/>
    </source>
</evidence>
<feature type="domain" description="Mur ligase N-terminal catalytic" evidence="15">
    <location>
        <begin position="13"/>
        <end position="111"/>
    </location>
</feature>
<sequence>MTTPDLDLSKHHHIHFIGIGGISMSGLAKILLHNQYIVSGSDIQSSPLTKKLESKGAAIYIGHKASNIDNADLVIYTAAVKSDNEELKRARELNIVTMERAEFLGQIMRHYKKSIGIAGTHGKTTTTSMMSIILEEASYDPTILVGGELDAIGGNVKVGNSAYFVTEACEYVESFLHFNPYIGVILNVEEDHLDYFTDLDHIKQSFHKYAQLIPEDGYLIANGDSENVSSILKDLNCNVVTFGTSEDCDWQAKNISFNDMGMGCFDVVYEGENLGHFQLSVPGLHNVVNALSAIVCAYYLDIPLSVIQKGLTLYKGTHRRFELKGKIHDISVIDDYAHHPTEVTATLAAAKRYPHKKTWCIFQPHTYTRTLTLLKDFSTAFQLADEVIIADIYAAREKDLGLIHSRDLADAILDNGTPALYLGDFPAILNHLLENVQPGDLVITMGAGNIDQVGNMFLTELAK</sequence>
<evidence type="ECO:0000256" key="12">
    <source>
        <dbReference type="ARBA" id="ARBA00023316"/>
    </source>
</evidence>
<keyword evidence="10 14" id="KW-0573">Peptidoglycan synthesis</keyword>
<evidence type="ECO:0000256" key="11">
    <source>
        <dbReference type="ARBA" id="ARBA00023306"/>
    </source>
</evidence>
<keyword evidence="4 14" id="KW-0963">Cytoplasm</keyword>
<protein>
    <recommendedName>
        <fullName evidence="3 14">UDP-N-acetylmuramate--L-alanine ligase</fullName>
        <ecNumber evidence="3 14">6.3.2.8</ecNumber>
    </recommendedName>
    <alternativeName>
        <fullName evidence="14">UDP-N-acetylmuramoyl-L-alanine synthetase</fullName>
    </alternativeName>
</protein>
<dbReference type="Pfam" id="PF01225">
    <property type="entry name" value="Mur_ligase"/>
    <property type="match status" value="1"/>
</dbReference>
<comment type="function">
    <text evidence="14">Cell wall formation.</text>
</comment>
<evidence type="ECO:0000256" key="3">
    <source>
        <dbReference type="ARBA" id="ARBA00012211"/>
    </source>
</evidence>
<feature type="domain" description="Mur ligase central" evidence="17">
    <location>
        <begin position="117"/>
        <end position="297"/>
    </location>
</feature>
<accession>A0AAE3HEI3</accession>
<evidence type="ECO:0000256" key="1">
    <source>
        <dbReference type="ARBA" id="ARBA00004496"/>
    </source>
</evidence>
<dbReference type="GO" id="GO:0008360">
    <property type="term" value="P:regulation of cell shape"/>
    <property type="evidence" value="ECO:0007669"/>
    <property type="project" value="UniProtKB-KW"/>
</dbReference>
<evidence type="ECO:0000256" key="7">
    <source>
        <dbReference type="ARBA" id="ARBA00022741"/>
    </source>
</evidence>
<dbReference type="EMBL" id="JANKAS010000006">
    <property type="protein sequence ID" value="MCR1899007.1"/>
    <property type="molecule type" value="Genomic_DNA"/>
</dbReference>
<dbReference type="NCBIfam" id="TIGR01082">
    <property type="entry name" value="murC"/>
    <property type="match status" value="1"/>
</dbReference>
<dbReference type="HAMAP" id="MF_00046">
    <property type="entry name" value="MurC"/>
    <property type="match status" value="1"/>
</dbReference>
<dbReference type="PANTHER" id="PTHR43445:SF3">
    <property type="entry name" value="UDP-N-ACETYLMURAMATE--L-ALANINE LIGASE"/>
    <property type="match status" value="1"/>
</dbReference>
<name>A0AAE3HEI3_9FIRM</name>
<comment type="similarity">
    <text evidence="14">Belongs to the MurCDEF family.</text>
</comment>
<feature type="domain" description="Mur ligase C-terminal" evidence="16">
    <location>
        <begin position="319"/>
        <end position="448"/>
    </location>
</feature>
<dbReference type="InterPro" id="IPR036565">
    <property type="entry name" value="Mur-like_cat_sf"/>
</dbReference>
<reference evidence="18" key="1">
    <citation type="submission" date="2022-07" db="EMBL/GenBank/DDBJ databases">
        <title>Enhanced cultured diversity of the mouse gut microbiota enables custom-made synthetic communities.</title>
        <authorList>
            <person name="Afrizal A."/>
        </authorList>
    </citation>
    <scope>NUCLEOTIDE SEQUENCE</scope>
    <source>
        <strain evidence="18">DSM 28593</strain>
    </source>
</reference>
<comment type="catalytic activity">
    <reaction evidence="13 14">
        <text>UDP-N-acetyl-alpha-D-muramate + L-alanine + ATP = UDP-N-acetyl-alpha-D-muramoyl-L-alanine + ADP + phosphate + H(+)</text>
        <dbReference type="Rhea" id="RHEA:23372"/>
        <dbReference type="ChEBI" id="CHEBI:15378"/>
        <dbReference type="ChEBI" id="CHEBI:30616"/>
        <dbReference type="ChEBI" id="CHEBI:43474"/>
        <dbReference type="ChEBI" id="CHEBI:57972"/>
        <dbReference type="ChEBI" id="CHEBI:70757"/>
        <dbReference type="ChEBI" id="CHEBI:83898"/>
        <dbReference type="ChEBI" id="CHEBI:456216"/>
        <dbReference type="EC" id="6.3.2.8"/>
    </reaction>
</comment>
<evidence type="ECO:0000256" key="14">
    <source>
        <dbReference type="HAMAP-Rule" id="MF_00046"/>
    </source>
</evidence>
<dbReference type="SUPFAM" id="SSF51984">
    <property type="entry name" value="MurCD N-terminal domain"/>
    <property type="match status" value="1"/>
</dbReference>
<evidence type="ECO:0000256" key="13">
    <source>
        <dbReference type="ARBA" id="ARBA00047833"/>
    </source>
</evidence>
<dbReference type="InterPro" id="IPR000713">
    <property type="entry name" value="Mur_ligase_N"/>
</dbReference>
<comment type="subcellular location">
    <subcellularLocation>
        <location evidence="1 14">Cytoplasm</location>
    </subcellularLocation>
</comment>
<dbReference type="Pfam" id="PF08245">
    <property type="entry name" value="Mur_ligase_M"/>
    <property type="match status" value="1"/>
</dbReference>
<evidence type="ECO:0000259" key="15">
    <source>
        <dbReference type="Pfam" id="PF01225"/>
    </source>
</evidence>
<dbReference type="GO" id="GO:0005737">
    <property type="term" value="C:cytoplasm"/>
    <property type="evidence" value="ECO:0007669"/>
    <property type="project" value="UniProtKB-SubCell"/>
</dbReference>
<evidence type="ECO:0000256" key="9">
    <source>
        <dbReference type="ARBA" id="ARBA00022960"/>
    </source>
</evidence>
<comment type="pathway">
    <text evidence="2 14">Cell wall biogenesis; peptidoglycan biosynthesis.</text>
</comment>
<keyword evidence="8 14" id="KW-0067">ATP-binding</keyword>
<dbReference type="EC" id="6.3.2.8" evidence="3 14"/>
<keyword evidence="7 14" id="KW-0547">Nucleotide-binding</keyword>
<evidence type="ECO:0000313" key="18">
    <source>
        <dbReference type="EMBL" id="MCR1899007.1"/>
    </source>
</evidence>
<proteinExistence type="inferred from homology"/>
<dbReference type="Gene3D" id="3.90.190.20">
    <property type="entry name" value="Mur ligase, C-terminal domain"/>
    <property type="match status" value="1"/>
</dbReference>
<feature type="binding site" evidence="14">
    <location>
        <begin position="119"/>
        <end position="125"/>
    </location>
    <ligand>
        <name>ATP</name>
        <dbReference type="ChEBI" id="CHEBI:30616"/>
    </ligand>
</feature>
<keyword evidence="19" id="KW-1185">Reference proteome</keyword>
<keyword evidence="6 14" id="KW-0132">Cell division</keyword>
<dbReference type="SUPFAM" id="SSF53244">
    <property type="entry name" value="MurD-like peptide ligases, peptide-binding domain"/>
    <property type="match status" value="1"/>
</dbReference>
<keyword evidence="5 14" id="KW-0436">Ligase</keyword>
<gene>
    <name evidence="14 18" type="primary">murC</name>
    <name evidence="18" type="ORF">NSA47_08415</name>
</gene>
<evidence type="ECO:0000256" key="10">
    <source>
        <dbReference type="ARBA" id="ARBA00022984"/>
    </source>
</evidence>
<keyword evidence="11 14" id="KW-0131">Cell cycle</keyword>
<keyword evidence="9 14" id="KW-0133">Cell shape</keyword>
<dbReference type="InterPro" id="IPR013221">
    <property type="entry name" value="Mur_ligase_cen"/>
</dbReference>
<evidence type="ECO:0000256" key="2">
    <source>
        <dbReference type="ARBA" id="ARBA00004752"/>
    </source>
</evidence>
<evidence type="ECO:0000259" key="16">
    <source>
        <dbReference type="Pfam" id="PF02875"/>
    </source>
</evidence>